<evidence type="ECO:0000313" key="7">
    <source>
        <dbReference type="Proteomes" id="UP000005707"/>
    </source>
</evidence>
<comment type="similarity">
    <text evidence="3">Belongs to the RimP family.</text>
</comment>
<dbReference type="STRING" id="1033810.HLPCO_000171"/>
<proteinExistence type="inferred from homology"/>
<dbReference type="eggNOG" id="COG0779">
    <property type="taxonomic scope" value="Bacteria"/>
</dbReference>
<evidence type="ECO:0000259" key="5">
    <source>
        <dbReference type="Pfam" id="PF17384"/>
    </source>
</evidence>
<evidence type="ECO:0000256" key="2">
    <source>
        <dbReference type="ARBA" id="ARBA00022517"/>
    </source>
</evidence>
<dbReference type="GO" id="GO:0006412">
    <property type="term" value="P:translation"/>
    <property type="evidence" value="ECO:0007669"/>
    <property type="project" value="TreeGrafter"/>
</dbReference>
<dbReference type="PANTHER" id="PTHR33867:SF1">
    <property type="entry name" value="RIBOSOME MATURATION FACTOR RIMP"/>
    <property type="match status" value="1"/>
</dbReference>
<dbReference type="AlphaFoldDB" id="U2FLA5"/>
<keyword evidence="7" id="KW-1185">Reference proteome</keyword>
<comment type="function">
    <text evidence="3">Required for maturation of 30S ribosomal subunits.</text>
</comment>
<dbReference type="CDD" id="cd01734">
    <property type="entry name" value="YlxS_C"/>
    <property type="match status" value="1"/>
</dbReference>
<dbReference type="InterPro" id="IPR036847">
    <property type="entry name" value="RimP_C_sf"/>
</dbReference>
<dbReference type="Proteomes" id="UP000005707">
    <property type="component" value="Unassembled WGS sequence"/>
</dbReference>
<accession>U2FLA5</accession>
<dbReference type="Pfam" id="PF17384">
    <property type="entry name" value="DUF150_C"/>
    <property type="match status" value="1"/>
</dbReference>
<keyword evidence="1 3" id="KW-0963">Cytoplasm</keyword>
<evidence type="ECO:0000256" key="3">
    <source>
        <dbReference type="HAMAP-Rule" id="MF_01077"/>
    </source>
</evidence>
<reference evidence="6 7" key="1">
    <citation type="journal article" date="2011" name="J. Bacteriol.">
        <title>Genome sequence of Haloplasma contractile, an unusual contractile bacterium from a deep-sea anoxic brine lake.</title>
        <authorList>
            <person name="Antunes A."/>
            <person name="Alam I."/>
            <person name="El Dorry H."/>
            <person name="Siam R."/>
            <person name="Robertson A."/>
            <person name="Bajic V.B."/>
            <person name="Stingl U."/>
        </authorList>
    </citation>
    <scope>NUCLEOTIDE SEQUENCE [LARGE SCALE GENOMIC DNA]</scope>
    <source>
        <strain evidence="6 7">SSD-17B</strain>
    </source>
</reference>
<organism evidence="6 7">
    <name type="scientific">Haloplasma contractile SSD-17B</name>
    <dbReference type="NCBI Taxonomy" id="1033810"/>
    <lineage>
        <taxon>Bacteria</taxon>
        <taxon>Bacillati</taxon>
        <taxon>Mycoplasmatota</taxon>
        <taxon>Mollicutes</taxon>
        <taxon>Haloplasmatales</taxon>
        <taxon>Haloplasmataceae</taxon>
        <taxon>Haloplasma</taxon>
    </lineage>
</organism>
<evidence type="ECO:0000313" key="6">
    <source>
        <dbReference type="EMBL" id="ERJ13520.1"/>
    </source>
</evidence>
<feature type="domain" description="Ribosome maturation factor RimP C-terminal" evidence="5">
    <location>
        <begin position="86"/>
        <end position="155"/>
    </location>
</feature>
<dbReference type="HAMAP" id="MF_01077">
    <property type="entry name" value="RimP"/>
    <property type="match status" value="1"/>
</dbReference>
<protein>
    <recommendedName>
        <fullName evidence="3">Ribosome maturation factor RimP</fullName>
    </recommendedName>
</protein>
<reference evidence="6 7" key="2">
    <citation type="journal article" date="2013" name="PLoS ONE">
        <title>INDIGO - INtegrated Data Warehouse of MIcrobial GenOmes with Examples from the Red Sea Extremophiles.</title>
        <authorList>
            <person name="Alam I."/>
            <person name="Antunes A."/>
            <person name="Kamau A.A."/>
            <person name="Ba Alawi W."/>
            <person name="Kalkatawi M."/>
            <person name="Stingl U."/>
            <person name="Bajic V.B."/>
        </authorList>
    </citation>
    <scope>NUCLEOTIDE SEQUENCE [LARGE SCALE GENOMIC DNA]</scope>
    <source>
        <strain evidence="6 7">SSD-17B</strain>
    </source>
</reference>
<dbReference type="InterPro" id="IPR028989">
    <property type="entry name" value="RimP_N"/>
</dbReference>
<dbReference type="NCBIfam" id="NF000928">
    <property type="entry name" value="PRK00092.1-2"/>
    <property type="match status" value="1"/>
</dbReference>
<dbReference type="InterPro" id="IPR003728">
    <property type="entry name" value="Ribosome_maturation_RimP"/>
</dbReference>
<sequence length="155" mass="18001">MSTIVEYCTKIGQPIIEQMGYELVDVEYAKEGNRQFLRYYVDKEGGIDIEECALISEKIGDELDRNDPIKDEYMLEISSPGAEKPLKTKEAIKRSIGEYVYIKVYKTVNGMKEFEGDLVNFEDDTVTLEYKDKNIKKKVKIEYDLIAKMRLAIKF</sequence>
<dbReference type="Gene3D" id="2.30.30.180">
    <property type="entry name" value="Ribosome maturation factor RimP, C-terminal domain"/>
    <property type="match status" value="1"/>
</dbReference>
<comment type="subcellular location">
    <subcellularLocation>
        <location evidence="3">Cytoplasm</location>
    </subcellularLocation>
</comment>
<dbReference type="Pfam" id="PF02576">
    <property type="entry name" value="RimP_N"/>
    <property type="match status" value="1"/>
</dbReference>
<dbReference type="Gene3D" id="3.30.300.70">
    <property type="entry name" value="RimP-like superfamily, N-terminal"/>
    <property type="match status" value="1"/>
</dbReference>
<dbReference type="InterPro" id="IPR028998">
    <property type="entry name" value="RimP_C"/>
</dbReference>
<dbReference type="GO" id="GO:0000028">
    <property type="term" value="P:ribosomal small subunit assembly"/>
    <property type="evidence" value="ECO:0007669"/>
    <property type="project" value="TreeGrafter"/>
</dbReference>
<keyword evidence="2 3" id="KW-0690">Ribosome biogenesis</keyword>
<dbReference type="InParanoid" id="U2FLA5"/>
<evidence type="ECO:0000256" key="1">
    <source>
        <dbReference type="ARBA" id="ARBA00022490"/>
    </source>
</evidence>
<dbReference type="FunFam" id="3.30.300.70:FF:000001">
    <property type="entry name" value="Ribosome maturation factor RimP"/>
    <property type="match status" value="1"/>
</dbReference>
<comment type="caution">
    <text evidence="6">The sequence shown here is derived from an EMBL/GenBank/DDBJ whole genome shotgun (WGS) entry which is preliminary data.</text>
</comment>
<evidence type="ECO:0000259" key="4">
    <source>
        <dbReference type="Pfam" id="PF02576"/>
    </source>
</evidence>
<dbReference type="SUPFAM" id="SSF75420">
    <property type="entry name" value="YhbC-like, N-terminal domain"/>
    <property type="match status" value="1"/>
</dbReference>
<dbReference type="FunCoup" id="U2FLA5">
    <property type="interactions" value="245"/>
</dbReference>
<dbReference type="SUPFAM" id="SSF74942">
    <property type="entry name" value="YhbC-like, C-terminal domain"/>
    <property type="match status" value="1"/>
</dbReference>
<dbReference type="GO" id="GO:0005829">
    <property type="term" value="C:cytosol"/>
    <property type="evidence" value="ECO:0007669"/>
    <property type="project" value="TreeGrafter"/>
</dbReference>
<name>U2FLA5_9MOLU</name>
<dbReference type="EMBL" id="AFNU02000001">
    <property type="protein sequence ID" value="ERJ13520.1"/>
    <property type="molecule type" value="Genomic_DNA"/>
</dbReference>
<dbReference type="InterPro" id="IPR035956">
    <property type="entry name" value="RimP_N_sf"/>
</dbReference>
<feature type="domain" description="Ribosome maturation factor RimP N-terminal" evidence="4">
    <location>
        <begin position="13"/>
        <end position="83"/>
    </location>
</feature>
<dbReference type="PANTHER" id="PTHR33867">
    <property type="entry name" value="RIBOSOME MATURATION FACTOR RIMP"/>
    <property type="match status" value="1"/>
</dbReference>
<gene>
    <name evidence="3 6" type="primary">rimP</name>
    <name evidence="6" type="ORF">HLPCO_000171</name>
</gene>
<dbReference type="OrthoDB" id="9805006at2"/>